<protein>
    <recommendedName>
        <fullName evidence="1">Heterokaryon incompatibility domain-containing protein</fullName>
    </recommendedName>
</protein>
<evidence type="ECO:0000259" key="1">
    <source>
        <dbReference type="Pfam" id="PF06985"/>
    </source>
</evidence>
<dbReference type="PANTHER" id="PTHR24148">
    <property type="entry name" value="ANKYRIN REPEAT DOMAIN-CONTAINING PROTEIN 39 HOMOLOG-RELATED"/>
    <property type="match status" value="1"/>
</dbReference>
<dbReference type="Proteomes" id="UP001433268">
    <property type="component" value="Unassembled WGS sequence"/>
</dbReference>
<gene>
    <name evidence="2" type="ORF">PG997_000965</name>
</gene>
<reference evidence="2 3" key="1">
    <citation type="submission" date="2023-01" db="EMBL/GenBank/DDBJ databases">
        <title>Analysis of 21 Apiospora genomes using comparative genomics revels a genus with tremendous synthesis potential of carbohydrate active enzymes and secondary metabolites.</title>
        <authorList>
            <person name="Sorensen T."/>
        </authorList>
    </citation>
    <scope>NUCLEOTIDE SEQUENCE [LARGE SCALE GENOMIC DNA]</scope>
    <source>
        <strain evidence="2 3">CBS 114990</strain>
    </source>
</reference>
<dbReference type="InterPro" id="IPR052895">
    <property type="entry name" value="HetReg/Transcr_Mod"/>
</dbReference>
<dbReference type="GeneID" id="92038340"/>
<evidence type="ECO:0000313" key="3">
    <source>
        <dbReference type="Proteomes" id="UP001433268"/>
    </source>
</evidence>
<organism evidence="2 3">
    <name type="scientific">Apiospora hydei</name>
    <dbReference type="NCBI Taxonomy" id="1337664"/>
    <lineage>
        <taxon>Eukaryota</taxon>
        <taxon>Fungi</taxon>
        <taxon>Dikarya</taxon>
        <taxon>Ascomycota</taxon>
        <taxon>Pezizomycotina</taxon>
        <taxon>Sordariomycetes</taxon>
        <taxon>Xylariomycetidae</taxon>
        <taxon>Amphisphaeriales</taxon>
        <taxon>Apiosporaceae</taxon>
        <taxon>Apiospora</taxon>
    </lineage>
</organism>
<evidence type="ECO:0000313" key="2">
    <source>
        <dbReference type="EMBL" id="KAK8094280.1"/>
    </source>
</evidence>
<keyword evidence="3" id="KW-1185">Reference proteome</keyword>
<dbReference type="Pfam" id="PF06985">
    <property type="entry name" value="HET"/>
    <property type="match status" value="1"/>
</dbReference>
<dbReference type="InterPro" id="IPR010730">
    <property type="entry name" value="HET"/>
</dbReference>
<dbReference type="EMBL" id="JAQQWN010000002">
    <property type="protein sequence ID" value="KAK8094280.1"/>
    <property type="molecule type" value="Genomic_DNA"/>
</dbReference>
<name>A0ABR1XC54_9PEZI</name>
<feature type="domain" description="Heterokaryon incompatibility" evidence="1">
    <location>
        <begin position="1"/>
        <end position="90"/>
    </location>
</feature>
<sequence>MNKIYRTAEVVLMWLGEEEEDSEVAFNSIPTLSHASQQAGYSSESSTRSSSSTDPILEAVDAILEKERVAYGWAKLARRTYFRRAWIFQEIILAGSRGRVMCGSLSSPWDLFKAALRGYHAWTHDWVLSINTIFDNDDDFRENGRLKFLLAIVAMSEFRCSNPRDRVFATLGLVEQDYITADYTNTVQAVIVKANILCIQAHQGLGLWMLSDFTITTRLQGLPSWAVDITQSLKASPEPWKVNIDFGDLMRSAMRTRQMTASFTTLYVDGCIIDKIIFATAITKEKETFDIVKPAIQAMSMLHRGLYDLYPYASNITDGTIGRYRKETNGEALLAALLEPYDESPQEEVDFEAFLAWKLSKDNSIPDNNVSKHPPSSLHSRIATWNTRSQESKTFDLAVCKDMERRHRFYRSLVYTEKGCFGLSGDAEVCEGMVIALVDGVEDLTLLKKRTQGRDEWYERCGRVFIYGWDEQSIRTLDDIKGDVKMVRLEIR</sequence>
<accession>A0ABR1XC54</accession>
<dbReference type="PANTHER" id="PTHR24148:SF82">
    <property type="entry name" value="HETEROKARYON INCOMPATIBILITY DOMAIN-CONTAINING PROTEIN"/>
    <property type="match status" value="1"/>
</dbReference>
<proteinExistence type="predicted"/>
<dbReference type="RefSeq" id="XP_066675053.1">
    <property type="nucleotide sequence ID" value="XM_066805280.1"/>
</dbReference>
<comment type="caution">
    <text evidence="2">The sequence shown here is derived from an EMBL/GenBank/DDBJ whole genome shotgun (WGS) entry which is preliminary data.</text>
</comment>